<evidence type="ECO:0000313" key="1">
    <source>
        <dbReference type="EMBL" id="QDU43674.1"/>
    </source>
</evidence>
<dbReference type="SFLD" id="SFLDS00003">
    <property type="entry name" value="Haloacid_Dehalogenase"/>
    <property type="match status" value="1"/>
</dbReference>
<sequence>MSQTQPPIKAVVFDFDGLMFNTEDIFEAAGRELLQRRGLEMTPQLLSTMMGRRPLEAFQFMVDMHGLTEPIPDLLEESRVIFTDLIPGMLQPMPGLHELLEHLESRDLPKGVATSSSRSYLEDLLSRHDLLERFHVTLTAEDVTHGKPHPEIYLSAAQRLGIHPSEMLVLEDSEAGTNAAASAEAVIVSVPHQHSRSHDFSRAHYVAERLDDPWVLDRLG</sequence>
<keyword evidence="1" id="KW-0378">Hydrolase</keyword>
<dbReference type="Gene3D" id="3.40.50.1000">
    <property type="entry name" value="HAD superfamily/HAD-like"/>
    <property type="match status" value="1"/>
</dbReference>
<dbReference type="InterPro" id="IPR036412">
    <property type="entry name" value="HAD-like_sf"/>
</dbReference>
<name>A0A517ZMH3_9PLAN</name>
<dbReference type="AlphaFoldDB" id="A0A517ZMH3"/>
<accession>A0A517ZMH3</accession>
<dbReference type="RefSeq" id="WP_145375898.1">
    <property type="nucleotide sequence ID" value="NZ_CP036276.1"/>
</dbReference>
<dbReference type="InterPro" id="IPR006439">
    <property type="entry name" value="HAD-SF_hydro_IA"/>
</dbReference>
<dbReference type="Pfam" id="PF13419">
    <property type="entry name" value="HAD_2"/>
    <property type="match status" value="1"/>
</dbReference>
<organism evidence="1 2">
    <name type="scientific">Symmachiella dynata</name>
    <dbReference type="NCBI Taxonomy" id="2527995"/>
    <lineage>
        <taxon>Bacteria</taxon>
        <taxon>Pseudomonadati</taxon>
        <taxon>Planctomycetota</taxon>
        <taxon>Planctomycetia</taxon>
        <taxon>Planctomycetales</taxon>
        <taxon>Planctomycetaceae</taxon>
        <taxon>Symmachiella</taxon>
    </lineage>
</organism>
<dbReference type="InterPro" id="IPR023198">
    <property type="entry name" value="PGP-like_dom2"/>
</dbReference>
<dbReference type="SFLD" id="SFLDG01135">
    <property type="entry name" value="C1.5.6:_HAD__Beta-PGM__Phospha"/>
    <property type="match status" value="1"/>
</dbReference>
<keyword evidence="2" id="KW-1185">Reference proteome</keyword>
<dbReference type="NCBIfam" id="TIGR01509">
    <property type="entry name" value="HAD-SF-IA-v3"/>
    <property type="match status" value="1"/>
</dbReference>
<dbReference type="GO" id="GO:0016787">
    <property type="term" value="F:hydrolase activity"/>
    <property type="evidence" value="ECO:0007669"/>
    <property type="project" value="UniProtKB-KW"/>
</dbReference>
<proteinExistence type="predicted"/>
<dbReference type="PANTHER" id="PTHR18901">
    <property type="entry name" value="2-DEOXYGLUCOSE-6-PHOSPHATE PHOSPHATASE 2"/>
    <property type="match status" value="1"/>
</dbReference>
<dbReference type="InterPro" id="IPR041492">
    <property type="entry name" value="HAD_2"/>
</dbReference>
<dbReference type="Proteomes" id="UP000319383">
    <property type="component" value="Chromosome"/>
</dbReference>
<dbReference type="InterPro" id="IPR023214">
    <property type="entry name" value="HAD_sf"/>
</dbReference>
<dbReference type="EMBL" id="CP036276">
    <property type="protein sequence ID" value="QDU43674.1"/>
    <property type="molecule type" value="Genomic_DNA"/>
</dbReference>
<protein>
    <submittedName>
        <fullName evidence="1">Phosphorylated carbohydrates phosphatase</fullName>
        <ecNumber evidence="1">3.1.3.-</ecNumber>
    </submittedName>
</protein>
<dbReference type="SFLD" id="SFLDG01129">
    <property type="entry name" value="C1.5:_HAD__Beta-PGM__Phosphata"/>
    <property type="match status" value="1"/>
</dbReference>
<gene>
    <name evidence="1" type="ORF">Mal52_21500</name>
</gene>
<dbReference type="EC" id="3.1.3.-" evidence="1"/>
<dbReference type="SUPFAM" id="SSF56784">
    <property type="entry name" value="HAD-like"/>
    <property type="match status" value="1"/>
</dbReference>
<dbReference type="PRINTS" id="PR00413">
    <property type="entry name" value="HADHALOGNASE"/>
</dbReference>
<dbReference type="KEGG" id="sdyn:Mal52_21500"/>
<dbReference type="PANTHER" id="PTHR18901:SF38">
    <property type="entry name" value="PSEUDOURIDINE-5'-PHOSPHATASE"/>
    <property type="match status" value="1"/>
</dbReference>
<evidence type="ECO:0000313" key="2">
    <source>
        <dbReference type="Proteomes" id="UP000319383"/>
    </source>
</evidence>
<dbReference type="Gene3D" id="1.10.150.240">
    <property type="entry name" value="Putative phosphatase, domain 2"/>
    <property type="match status" value="1"/>
</dbReference>
<reference evidence="1 2" key="1">
    <citation type="submission" date="2019-02" db="EMBL/GenBank/DDBJ databases">
        <title>Deep-cultivation of Planctomycetes and their phenomic and genomic characterization uncovers novel biology.</title>
        <authorList>
            <person name="Wiegand S."/>
            <person name="Jogler M."/>
            <person name="Boedeker C."/>
            <person name="Pinto D."/>
            <person name="Vollmers J."/>
            <person name="Rivas-Marin E."/>
            <person name="Kohn T."/>
            <person name="Peeters S.H."/>
            <person name="Heuer A."/>
            <person name="Rast P."/>
            <person name="Oberbeckmann S."/>
            <person name="Bunk B."/>
            <person name="Jeske O."/>
            <person name="Meyerdierks A."/>
            <person name="Storesund J.E."/>
            <person name="Kallscheuer N."/>
            <person name="Luecker S."/>
            <person name="Lage O.M."/>
            <person name="Pohl T."/>
            <person name="Merkel B.J."/>
            <person name="Hornburger P."/>
            <person name="Mueller R.-W."/>
            <person name="Bruemmer F."/>
            <person name="Labrenz M."/>
            <person name="Spormann A.M."/>
            <person name="Op den Camp H."/>
            <person name="Overmann J."/>
            <person name="Amann R."/>
            <person name="Jetten M.S.M."/>
            <person name="Mascher T."/>
            <person name="Medema M.H."/>
            <person name="Devos D.P."/>
            <person name="Kaster A.-K."/>
            <person name="Ovreas L."/>
            <person name="Rohde M."/>
            <person name="Galperin M.Y."/>
            <person name="Jogler C."/>
        </authorList>
    </citation>
    <scope>NUCLEOTIDE SEQUENCE [LARGE SCALE GENOMIC DNA]</scope>
    <source>
        <strain evidence="1 2">Mal52</strain>
    </source>
</reference>